<keyword evidence="3" id="KW-1185">Reference proteome</keyword>
<evidence type="ECO:0000256" key="1">
    <source>
        <dbReference type="SAM" id="Phobius"/>
    </source>
</evidence>
<dbReference type="EMBL" id="APAU02000033">
    <property type="protein sequence ID" value="EUB60221.1"/>
    <property type="molecule type" value="Genomic_DNA"/>
</dbReference>
<dbReference type="AlphaFoldDB" id="W6UGU6"/>
<keyword evidence="1" id="KW-1133">Transmembrane helix</keyword>
<feature type="transmembrane region" description="Helical" evidence="1">
    <location>
        <begin position="12"/>
        <end position="32"/>
    </location>
</feature>
<reference evidence="2 3" key="1">
    <citation type="journal article" date="2013" name="Nat. Genet.">
        <title>The genome of the hydatid tapeworm Echinococcus granulosus.</title>
        <authorList>
            <person name="Zheng H."/>
            <person name="Zhang W."/>
            <person name="Zhang L."/>
            <person name="Zhang Z."/>
            <person name="Li J."/>
            <person name="Lu G."/>
            <person name="Zhu Y."/>
            <person name="Wang Y."/>
            <person name="Huang Y."/>
            <person name="Liu J."/>
            <person name="Kang H."/>
            <person name="Chen J."/>
            <person name="Wang L."/>
            <person name="Chen A."/>
            <person name="Yu S."/>
            <person name="Gao Z."/>
            <person name="Jin L."/>
            <person name="Gu W."/>
            <person name="Wang Z."/>
            <person name="Zhao L."/>
            <person name="Shi B."/>
            <person name="Wen H."/>
            <person name="Lin R."/>
            <person name="Jones M.K."/>
            <person name="Brejova B."/>
            <person name="Vinar T."/>
            <person name="Zhao G."/>
            <person name="McManus D.P."/>
            <person name="Chen Z."/>
            <person name="Zhou Y."/>
            <person name="Wang S."/>
        </authorList>
    </citation>
    <scope>NUCLEOTIDE SEQUENCE [LARGE SCALE GENOMIC DNA]</scope>
</reference>
<dbReference type="KEGG" id="egl:EGR_04931"/>
<evidence type="ECO:0000313" key="3">
    <source>
        <dbReference type="Proteomes" id="UP000019149"/>
    </source>
</evidence>
<dbReference type="Proteomes" id="UP000019149">
    <property type="component" value="Unassembled WGS sequence"/>
</dbReference>
<gene>
    <name evidence="2" type="ORF">EGR_04931</name>
</gene>
<evidence type="ECO:0000313" key="2">
    <source>
        <dbReference type="EMBL" id="EUB60221.1"/>
    </source>
</evidence>
<name>W6UGU6_ECHGR</name>
<keyword evidence="1" id="KW-0472">Membrane</keyword>
<dbReference type="RefSeq" id="XP_024351417.1">
    <property type="nucleotide sequence ID" value="XM_024494180.1"/>
</dbReference>
<proteinExistence type="predicted"/>
<sequence length="291" mass="33644">MKVKEEKIAVQKLLFISLGQAFNYKFNISILFPSFTGFRPLDRGRVVSRRTYEFLKHGIHFFQQSEPLKPSSPYLILSVCVVFSMVSNKKKAILRITKHYQLPRNLTSLFLFENSFFGRGIPKLSRFSPKCHFSFHSCDRLPPPITNHISRIPLYFSQETERPRTLAQSHHLDCPFVFQLSIPFDSVSVQGLENIINILRYSPFSLIKLYQMQFQLGQAKKIRFFSFTNAKLLTCSLRIELGLLSIVIILMEFIQTILTGNSANGLDEFKQAPELCLFESASYLTIIKIRN</sequence>
<dbReference type="GeneID" id="36340646"/>
<protein>
    <submittedName>
        <fullName evidence="2">Uncharacterized protein</fullName>
    </submittedName>
</protein>
<comment type="caution">
    <text evidence="2">The sequence shown here is derived from an EMBL/GenBank/DDBJ whole genome shotgun (WGS) entry which is preliminary data.</text>
</comment>
<dbReference type="CTD" id="36340646"/>
<keyword evidence="1" id="KW-0812">Transmembrane</keyword>
<organism evidence="2 3">
    <name type="scientific">Echinococcus granulosus</name>
    <name type="common">Hydatid tapeworm</name>
    <dbReference type="NCBI Taxonomy" id="6210"/>
    <lineage>
        <taxon>Eukaryota</taxon>
        <taxon>Metazoa</taxon>
        <taxon>Spiralia</taxon>
        <taxon>Lophotrochozoa</taxon>
        <taxon>Platyhelminthes</taxon>
        <taxon>Cestoda</taxon>
        <taxon>Eucestoda</taxon>
        <taxon>Cyclophyllidea</taxon>
        <taxon>Taeniidae</taxon>
        <taxon>Echinococcus</taxon>
        <taxon>Echinococcus granulosus group</taxon>
    </lineage>
</organism>
<accession>W6UGU6</accession>